<evidence type="ECO:0000313" key="1">
    <source>
        <dbReference type="EMBL" id="EEV00882.1"/>
    </source>
</evidence>
<evidence type="ECO:0000313" key="2">
    <source>
        <dbReference type="Proteomes" id="UP000004828"/>
    </source>
</evidence>
<reference evidence="1 2" key="1">
    <citation type="submission" date="2009-08" db="EMBL/GenBank/DDBJ databases">
        <authorList>
            <person name="Weinstock G."/>
            <person name="Sodergren E."/>
            <person name="Clifton S."/>
            <person name="Fulton L."/>
            <person name="Fulton B."/>
            <person name="Courtney L."/>
            <person name="Fronick C."/>
            <person name="Harrison M."/>
            <person name="Strong C."/>
            <person name="Farmer C."/>
            <person name="Delahaunty K."/>
            <person name="Markovic C."/>
            <person name="Hall O."/>
            <person name="Minx P."/>
            <person name="Tomlinson C."/>
            <person name="Mitreva M."/>
            <person name="Nelson J."/>
            <person name="Hou S."/>
            <person name="Wollam A."/>
            <person name="Pepin K.H."/>
            <person name="Johnson M."/>
            <person name="Bhonagiri V."/>
            <person name="Nash W.E."/>
            <person name="Warren W."/>
            <person name="Chinwalla A."/>
            <person name="Mardis E.R."/>
            <person name="Wilson R.K."/>
        </authorList>
    </citation>
    <scope>NUCLEOTIDE SEQUENCE [LARGE SCALE GENOMIC DNA]</scope>
    <source>
        <strain evidence="1 2">L1-82</strain>
    </source>
</reference>
<gene>
    <name evidence="1" type="ORF">ROSINTL182_07217</name>
</gene>
<accession>C7GBD3</accession>
<proteinExistence type="predicted"/>
<protein>
    <submittedName>
        <fullName evidence="1">Uncharacterized protein</fullName>
    </submittedName>
</protein>
<dbReference type="AlphaFoldDB" id="C7GBD3"/>
<organism evidence="1 2">
    <name type="scientific">Roseburia intestinalis L1-82</name>
    <dbReference type="NCBI Taxonomy" id="536231"/>
    <lineage>
        <taxon>Bacteria</taxon>
        <taxon>Bacillati</taxon>
        <taxon>Bacillota</taxon>
        <taxon>Clostridia</taxon>
        <taxon>Lachnospirales</taxon>
        <taxon>Lachnospiraceae</taxon>
        <taxon>Roseburia</taxon>
    </lineage>
</organism>
<comment type="caution">
    <text evidence="1">The sequence shown here is derived from an EMBL/GenBank/DDBJ whole genome shotgun (WGS) entry which is preliminary data.</text>
</comment>
<dbReference type="EMBL" id="ABYJ02000103">
    <property type="protein sequence ID" value="EEV00882.1"/>
    <property type="molecule type" value="Genomic_DNA"/>
</dbReference>
<dbReference type="Proteomes" id="UP000004828">
    <property type="component" value="Unassembled WGS sequence"/>
</dbReference>
<dbReference type="HOGENOM" id="CLU_3239053_0_0_9"/>
<name>C7GBD3_9FIRM</name>
<sequence length="43" mass="5128">MPFLFLLQCNQAVEAGRSYAFCRNRKKVYRQRKKKEEMSSPMG</sequence>